<dbReference type="AlphaFoldDB" id="A0A915HRL0"/>
<accession>A0A915HRL0</accession>
<dbReference type="WBParaSite" id="nRc.2.0.1.t04374-RA">
    <property type="protein sequence ID" value="nRc.2.0.1.t04374-RA"/>
    <property type="gene ID" value="nRc.2.0.1.g04374"/>
</dbReference>
<name>A0A915HRL0_ROMCU</name>
<dbReference type="Proteomes" id="UP000887565">
    <property type="component" value="Unplaced"/>
</dbReference>
<keyword evidence="1" id="KW-1185">Reference proteome</keyword>
<evidence type="ECO:0000313" key="1">
    <source>
        <dbReference type="Proteomes" id="UP000887565"/>
    </source>
</evidence>
<protein>
    <submittedName>
        <fullName evidence="2">Uncharacterized protein</fullName>
    </submittedName>
</protein>
<sequence length="277" mass="32023">MNLSEAKKDDQIHLCFMQCNLLVMSELRRKMYLKQMTRATQEKVLPQMEIANVFKHELNLCCSYRTTVYEFYGCYWLGCPKFTKNRHQLTANNDTITICKHNDEDRALNSTWVMVELYKALEKEYKFGQQSNMDKTIIHNATEEYFKLMMNVVKIDKNVRLINEQLVSMTYCQHDDFAEVMGNTNAVIAAYTTAQARLKPALLLSTNKSAGMKPDPVINIPVLHLKMDENSSRRAMLQIRFTYSATIDICFPLDRQSLHPLNSKRKSNILSLPGISG</sequence>
<reference evidence="2" key="1">
    <citation type="submission" date="2022-11" db="UniProtKB">
        <authorList>
            <consortium name="WormBaseParasite"/>
        </authorList>
    </citation>
    <scope>IDENTIFICATION</scope>
</reference>
<evidence type="ECO:0000313" key="2">
    <source>
        <dbReference type="WBParaSite" id="nRc.2.0.1.t04374-RA"/>
    </source>
</evidence>
<proteinExistence type="predicted"/>
<organism evidence="1 2">
    <name type="scientific">Romanomermis culicivorax</name>
    <name type="common">Nematode worm</name>
    <dbReference type="NCBI Taxonomy" id="13658"/>
    <lineage>
        <taxon>Eukaryota</taxon>
        <taxon>Metazoa</taxon>
        <taxon>Ecdysozoa</taxon>
        <taxon>Nematoda</taxon>
        <taxon>Enoplea</taxon>
        <taxon>Dorylaimia</taxon>
        <taxon>Mermithida</taxon>
        <taxon>Mermithoidea</taxon>
        <taxon>Mermithidae</taxon>
        <taxon>Romanomermis</taxon>
    </lineage>
</organism>